<dbReference type="AlphaFoldDB" id="A0A2A6J4K0"/>
<organism evidence="1 2">
    <name type="scientific">Rhizobium chutanense</name>
    <dbReference type="NCBI Taxonomy" id="2035448"/>
    <lineage>
        <taxon>Bacteria</taxon>
        <taxon>Pseudomonadati</taxon>
        <taxon>Pseudomonadota</taxon>
        <taxon>Alphaproteobacteria</taxon>
        <taxon>Hyphomicrobiales</taxon>
        <taxon>Rhizobiaceae</taxon>
        <taxon>Rhizobium/Agrobacterium group</taxon>
        <taxon>Rhizobium</taxon>
    </lineage>
</organism>
<keyword evidence="2" id="KW-1185">Reference proteome</keyword>
<name>A0A2A6J4K0_9HYPH</name>
<reference evidence="1 2" key="1">
    <citation type="submission" date="2017-09" db="EMBL/GenBank/DDBJ databases">
        <title>Comparative genomics of rhizobia isolated from Phaseolus vulgaris in China.</title>
        <authorList>
            <person name="Tong W."/>
        </authorList>
    </citation>
    <scope>NUCLEOTIDE SEQUENCE [LARGE SCALE GENOMIC DNA]</scope>
    <source>
        <strain evidence="1 2">C5</strain>
    </source>
</reference>
<protein>
    <submittedName>
        <fullName evidence="1">Uncharacterized protein</fullName>
    </submittedName>
</protein>
<sequence length="230" mass="26086">MQDDAGTLLRSFLNTSFRKQSQRRIRDFGGYEIGKRRQPHVVNVIAHDAADFLCTYLDIKTKGRPATREGVAIAVAEALRNVSDELAYRLTWRDDKAWRDVCEAVAVCLEGCMAFDRKPYDGSLTAQSDYNGWKSWEVIANGERPRGKWRHAWKEKPGDDFIGFDGETCMGRIFKIDFTGSDERWYWLISADGSPRRGWPAAGYEASARSAACRVERIYFALVAGEGRVV</sequence>
<gene>
    <name evidence="1" type="ORF">CO666_27690</name>
</gene>
<accession>A0A2A6J4K0</accession>
<proteinExistence type="predicted"/>
<dbReference type="RefSeq" id="WP_097615224.1">
    <property type="nucleotide sequence ID" value="NZ_NWSV01000028.1"/>
</dbReference>
<evidence type="ECO:0000313" key="2">
    <source>
        <dbReference type="Proteomes" id="UP000220768"/>
    </source>
</evidence>
<dbReference type="EMBL" id="NWSV01000028">
    <property type="protein sequence ID" value="PDT00922.1"/>
    <property type="molecule type" value="Genomic_DNA"/>
</dbReference>
<comment type="caution">
    <text evidence="1">The sequence shown here is derived from an EMBL/GenBank/DDBJ whole genome shotgun (WGS) entry which is preliminary data.</text>
</comment>
<evidence type="ECO:0000313" key="1">
    <source>
        <dbReference type="EMBL" id="PDT00922.1"/>
    </source>
</evidence>
<dbReference type="Proteomes" id="UP000220768">
    <property type="component" value="Unassembled WGS sequence"/>
</dbReference>